<organism evidence="2 3">
    <name type="scientific">Huso huso</name>
    <name type="common">Beluga</name>
    <name type="synonym">Acipenser huso</name>
    <dbReference type="NCBI Taxonomy" id="61971"/>
    <lineage>
        <taxon>Eukaryota</taxon>
        <taxon>Metazoa</taxon>
        <taxon>Chordata</taxon>
        <taxon>Craniata</taxon>
        <taxon>Vertebrata</taxon>
        <taxon>Euteleostomi</taxon>
        <taxon>Actinopterygii</taxon>
        <taxon>Chondrostei</taxon>
        <taxon>Acipenseriformes</taxon>
        <taxon>Acipenseridae</taxon>
        <taxon>Huso</taxon>
    </lineage>
</organism>
<sequence>MAGCELRGELKYRNGDTKQFIVKAETNIKSILSGVQQLKDEVSVVLSDLVIQEKSENPHSRNGNDVSENENEGDSEEDEEEIKPKTKASSLEPPAKRTKNLQV</sequence>
<evidence type="ECO:0000313" key="2">
    <source>
        <dbReference type="EMBL" id="KAK6479114.1"/>
    </source>
</evidence>
<dbReference type="Proteomes" id="UP001369086">
    <property type="component" value="Unassembled WGS sequence"/>
</dbReference>
<name>A0ABR0Z362_HUSHU</name>
<protein>
    <submittedName>
        <fullName evidence="2">Uncharacterized protein</fullName>
    </submittedName>
</protein>
<accession>A0ABR0Z362</accession>
<keyword evidence="3" id="KW-1185">Reference proteome</keyword>
<reference evidence="2 3" key="1">
    <citation type="submission" date="2021-05" db="EMBL/GenBank/DDBJ databases">
        <authorList>
            <person name="Zahm M."/>
            <person name="Klopp C."/>
            <person name="Cabau C."/>
            <person name="Kuhl H."/>
            <person name="Suciu R."/>
            <person name="Ciorpac M."/>
            <person name="Holostenco D."/>
            <person name="Gessner J."/>
            <person name="Wuertz S."/>
            <person name="Hohne C."/>
            <person name="Stock M."/>
            <person name="Gislard M."/>
            <person name="Lluch J."/>
            <person name="Milhes M."/>
            <person name="Lampietro C."/>
            <person name="Lopez Roques C."/>
            <person name="Donnadieu C."/>
            <person name="Du K."/>
            <person name="Schartl M."/>
            <person name="Guiguen Y."/>
        </authorList>
    </citation>
    <scope>NUCLEOTIDE SEQUENCE [LARGE SCALE GENOMIC DNA]</scope>
    <source>
        <strain evidence="2">Hh-F2</strain>
        <tissue evidence="2">Blood</tissue>
    </source>
</reference>
<comment type="caution">
    <text evidence="2">The sequence shown here is derived from an EMBL/GenBank/DDBJ whole genome shotgun (WGS) entry which is preliminary data.</text>
</comment>
<dbReference type="InterPro" id="IPR027893">
    <property type="entry name" value="GON7_meta"/>
</dbReference>
<evidence type="ECO:0000256" key="1">
    <source>
        <dbReference type="SAM" id="MobiDB-lite"/>
    </source>
</evidence>
<evidence type="ECO:0000313" key="3">
    <source>
        <dbReference type="Proteomes" id="UP001369086"/>
    </source>
</evidence>
<dbReference type="EMBL" id="JAHFZB010000018">
    <property type="protein sequence ID" value="KAK6479114.1"/>
    <property type="molecule type" value="Genomic_DNA"/>
</dbReference>
<feature type="region of interest" description="Disordered" evidence="1">
    <location>
        <begin position="52"/>
        <end position="103"/>
    </location>
</feature>
<gene>
    <name evidence="2" type="ORF">HHUSO_G19779</name>
</gene>
<feature type="compositionally biased region" description="Acidic residues" evidence="1">
    <location>
        <begin position="67"/>
        <end position="81"/>
    </location>
</feature>
<dbReference type="Pfam" id="PF15387">
    <property type="entry name" value="DUF4611"/>
    <property type="match status" value="1"/>
</dbReference>
<proteinExistence type="predicted"/>